<feature type="region of interest" description="Disordered" evidence="1">
    <location>
        <begin position="149"/>
        <end position="260"/>
    </location>
</feature>
<gene>
    <name evidence="2" type="ORF">Tci_033489</name>
</gene>
<feature type="compositionally biased region" description="Acidic residues" evidence="1">
    <location>
        <begin position="191"/>
        <end position="223"/>
    </location>
</feature>
<evidence type="ECO:0000256" key="1">
    <source>
        <dbReference type="SAM" id="MobiDB-lite"/>
    </source>
</evidence>
<proteinExistence type="predicted"/>
<name>A0A6L2LIA0_TANCI</name>
<comment type="caution">
    <text evidence="2">The sequence shown here is derived from an EMBL/GenBank/DDBJ whole genome shotgun (WGS) entry which is preliminary data.</text>
</comment>
<protein>
    <submittedName>
        <fullName evidence="2">Uncharacterized protein</fullName>
    </submittedName>
</protein>
<sequence>MDMTIDQQVAMDKTLIPHASRLRSGKRNFRLKLDISSKESILQLVFDVLQVKSGDAASFLGSYQWVVFFSGHQYLPTEVIRDLFLVRVDQERIVNRVPTSSHRVLLLQSRAMQLHKLFQLAYDVHTCRMIPQLVIILEGDMCTFGTRLSTSAEGKQPAKASKAKRTGIIPGVSDVPVEESDKEISWKSSDEKDDDDVDQDDDDQDEVDDDDDQDKGIIDEESFDPIAKTLEKSDDEGNDNENISLNVRREEGQDEEDDEDELYRDVNINMEGRVIQMADVHTTQEFEDTHVTITLVNLDGQQQSSSVSSEFVTSMLNLTPDAGIDSLFETTPQMDVQALTTVAPLTLPALILTPSTIATTSTVPQVLTSPTTALIKVAVQLQSDRLRDGAQAKNEEFLKNLDENIQKIIKEQVETDMIKTRQIQAKNRQNQTKTRSVLG</sequence>
<evidence type="ECO:0000313" key="2">
    <source>
        <dbReference type="EMBL" id="GEU61511.1"/>
    </source>
</evidence>
<organism evidence="2">
    <name type="scientific">Tanacetum cinerariifolium</name>
    <name type="common">Dalmatian daisy</name>
    <name type="synonym">Chrysanthemum cinerariifolium</name>
    <dbReference type="NCBI Taxonomy" id="118510"/>
    <lineage>
        <taxon>Eukaryota</taxon>
        <taxon>Viridiplantae</taxon>
        <taxon>Streptophyta</taxon>
        <taxon>Embryophyta</taxon>
        <taxon>Tracheophyta</taxon>
        <taxon>Spermatophyta</taxon>
        <taxon>Magnoliopsida</taxon>
        <taxon>eudicotyledons</taxon>
        <taxon>Gunneridae</taxon>
        <taxon>Pentapetalae</taxon>
        <taxon>asterids</taxon>
        <taxon>campanulids</taxon>
        <taxon>Asterales</taxon>
        <taxon>Asteraceae</taxon>
        <taxon>Asteroideae</taxon>
        <taxon>Anthemideae</taxon>
        <taxon>Anthemidinae</taxon>
        <taxon>Tanacetum</taxon>
    </lineage>
</organism>
<dbReference type="AlphaFoldDB" id="A0A6L2LIA0"/>
<dbReference type="EMBL" id="BKCJ010004515">
    <property type="protein sequence ID" value="GEU61511.1"/>
    <property type="molecule type" value="Genomic_DNA"/>
</dbReference>
<accession>A0A6L2LIA0</accession>
<reference evidence="2" key="1">
    <citation type="journal article" date="2019" name="Sci. Rep.">
        <title>Draft genome of Tanacetum cinerariifolium, the natural source of mosquito coil.</title>
        <authorList>
            <person name="Yamashiro T."/>
            <person name="Shiraishi A."/>
            <person name="Satake H."/>
            <person name="Nakayama K."/>
        </authorList>
    </citation>
    <scope>NUCLEOTIDE SEQUENCE</scope>
</reference>